<dbReference type="InterPro" id="IPR011993">
    <property type="entry name" value="PH-like_dom_sf"/>
</dbReference>
<dbReference type="PANTHER" id="PTHR23113">
    <property type="entry name" value="GUANINE NUCLEOTIDE EXCHANGE FACTOR"/>
    <property type="match status" value="1"/>
</dbReference>
<dbReference type="SUPFAM" id="SSF48366">
    <property type="entry name" value="Ras GEF"/>
    <property type="match status" value="1"/>
</dbReference>
<feature type="region of interest" description="Disordered" evidence="3">
    <location>
        <begin position="720"/>
        <end position="833"/>
    </location>
</feature>
<dbReference type="SUPFAM" id="SSF48065">
    <property type="entry name" value="DBL homology domain (DH-domain)"/>
    <property type="match status" value="1"/>
</dbReference>
<dbReference type="Proteomes" id="UP000838412">
    <property type="component" value="Chromosome 2"/>
</dbReference>
<feature type="compositionally biased region" description="Basic and acidic residues" evidence="3">
    <location>
        <begin position="758"/>
        <end position="773"/>
    </location>
</feature>
<dbReference type="PROSITE" id="PS50003">
    <property type="entry name" value="PH_DOMAIN"/>
    <property type="match status" value="2"/>
</dbReference>
<feature type="compositionally biased region" description="Basic residues" evidence="3">
    <location>
        <begin position="774"/>
        <end position="785"/>
    </location>
</feature>
<dbReference type="InterPro" id="IPR055251">
    <property type="entry name" value="SOS1_NGEF_PH"/>
</dbReference>
<dbReference type="PANTHER" id="PTHR23113:SF99">
    <property type="entry name" value="RASGEF DOMAIN-CONTAINING PROTEIN"/>
    <property type="match status" value="1"/>
</dbReference>
<evidence type="ECO:0000256" key="1">
    <source>
        <dbReference type="ARBA" id="ARBA00022658"/>
    </source>
</evidence>
<dbReference type="Gene3D" id="1.20.900.10">
    <property type="entry name" value="Dbl homology (DH) domain"/>
    <property type="match status" value="1"/>
</dbReference>
<feature type="domain" description="Ras-GEF" evidence="5">
    <location>
        <begin position="989"/>
        <end position="1221"/>
    </location>
</feature>
<dbReference type="GO" id="GO:0005886">
    <property type="term" value="C:plasma membrane"/>
    <property type="evidence" value="ECO:0007669"/>
    <property type="project" value="TreeGrafter"/>
</dbReference>
<dbReference type="Gene3D" id="2.30.29.30">
    <property type="entry name" value="Pleckstrin-homology domain (PH domain)/Phosphotyrosine-binding domain (PTB)"/>
    <property type="match status" value="2"/>
</dbReference>
<dbReference type="Gene3D" id="1.10.840.10">
    <property type="entry name" value="Ras guanine-nucleotide exchange factors catalytic domain"/>
    <property type="match status" value="1"/>
</dbReference>
<protein>
    <submittedName>
        <fullName evidence="8">RASGRF1 protein</fullName>
    </submittedName>
</protein>
<dbReference type="SMART" id="SM00147">
    <property type="entry name" value="RasGEF"/>
    <property type="match status" value="1"/>
</dbReference>
<reference evidence="8" key="1">
    <citation type="submission" date="2022-01" db="EMBL/GenBank/DDBJ databases">
        <authorList>
            <person name="Braso-Vives M."/>
        </authorList>
    </citation>
    <scope>NUCLEOTIDE SEQUENCE</scope>
</reference>
<dbReference type="SMART" id="SM00229">
    <property type="entry name" value="RasGEFN"/>
    <property type="match status" value="1"/>
</dbReference>
<dbReference type="InterPro" id="IPR019804">
    <property type="entry name" value="Ras_G-nucl-exch_fac_CS"/>
</dbReference>
<dbReference type="CDD" id="cd00160">
    <property type="entry name" value="RhoGEF"/>
    <property type="match status" value="1"/>
</dbReference>
<dbReference type="Gene3D" id="1.20.870.10">
    <property type="entry name" value="Son of sevenless (SoS) protein Chain: S domain 1"/>
    <property type="match status" value="2"/>
</dbReference>
<dbReference type="InterPro" id="IPR000651">
    <property type="entry name" value="Ras-like_Gua-exchang_fac_N"/>
</dbReference>
<dbReference type="SMART" id="SM00325">
    <property type="entry name" value="RhoGEF"/>
    <property type="match status" value="1"/>
</dbReference>
<feature type="domain" description="PH" evidence="4">
    <location>
        <begin position="471"/>
        <end position="605"/>
    </location>
</feature>
<dbReference type="Pfam" id="PF00617">
    <property type="entry name" value="RasGEF"/>
    <property type="match status" value="1"/>
</dbReference>
<evidence type="ECO:0000259" key="7">
    <source>
        <dbReference type="PROSITE" id="PS50212"/>
    </source>
</evidence>
<feature type="non-terminal residue" evidence="8">
    <location>
        <position position="1"/>
    </location>
</feature>
<feature type="non-terminal residue" evidence="8">
    <location>
        <position position="1232"/>
    </location>
</feature>
<dbReference type="SUPFAM" id="SSF50729">
    <property type="entry name" value="PH domain-like"/>
    <property type="match status" value="2"/>
</dbReference>
<dbReference type="PROSITE" id="PS50009">
    <property type="entry name" value="RASGEF_CAT"/>
    <property type="match status" value="1"/>
</dbReference>
<evidence type="ECO:0000313" key="8">
    <source>
        <dbReference type="EMBL" id="CAH1255532.1"/>
    </source>
</evidence>
<proteinExistence type="predicted"/>
<feature type="region of interest" description="Disordered" evidence="3">
    <location>
        <begin position="185"/>
        <end position="214"/>
    </location>
</feature>
<feature type="compositionally biased region" description="Basic and acidic residues" evidence="3">
    <location>
        <begin position="786"/>
        <end position="805"/>
    </location>
</feature>
<dbReference type="InterPro" id="IPR023578">
    <property type="entry name" value="Ras_GEF_dom_sf"/>
</dbReference>
<dbReference type="Pfam" id="PF22697">
    <property type="entry name" value="SOS1_NGEF_PH"/>
    <property type="match status" value="1"/>
</dbReference>
<organism evidence="8 9">
    <name type="scientific">Branchiostoma lanceolatum</name>
    <name type="common">Common lancelet</name>
    <name type="synonym">Amphioxus lanceolatum</name>
    <dbReference type="NCBI Taxonomy" id="7740"/>
    <lineage>
        <taxon>Eukaryota</taxon>
        <taxon>Metazoa</taxon>
        <taxon>Chordata</taxon>
        <taxon>Cephalochordata</taxon>
        <taxon>Leptocardii</taxon>
        <taxon>Amphioxiformes</taxon>
        <taxon>Branchiostomatidae</taxon>
        <taxon>Branchiostoma</taxon>
    </lineage>
</organism>
<dbReference type="Pfam" id="PF00169">
    <property type="entry name" value="PH"/>
    <property type="match status" value="1"/>
</dbReference>
<dbReference type="EMBL" id="OV696687">
    <property type="protein sequence ID" value="CAH1255532.1"/>
    <property type="molecule type" value="Genomic_DNA"/>
</dbReference>
<dbReference type="GO" id="GO:0005085">
    <property type="term" value="F:guanyl-nucleotide exchange factor activity"/>
    <property type="evidence" value="ECO:0007669"/>
    <property type="project" value="UniProtKB-KW"/>
</dbReference>
<evidence type="ECO:0000313" key="9">
    <source>
        <dbReference type="Proteomes" id="UP000838412"/>
    </source>
</evidence>
<accession>A0A8J9ZL02</accession>
<feature type="domain" description="PH" evidence="4">
    <location>
        <begin position="27"/>
        <end position="129"/>
    </location>
</feature>
<dbReference type="CDD" id="cd06224">
    <property type="entry name" value="REM"/>
    <property type="match status" value="1"/>
</dbReference>
<keyword evidence="1 2" id="KW-0344">Guanine-nucleotide releasing factor</keyword>
<dbReference type="Pfam" id="PF00621">
    <property type="entry name" value="RhoGEF"/>
    <property type="match status" value="1"/>
</dbReference>
<name>A0A8J9ZL02_BRALA</name>
<dbReference type="InterPro" id="IPR001895">
    <property type="entry name" value="RASGEF_cat_dom"/>
</dbReference>
<feature type="compositionally biased region" description="Basic and acidic residues" evidence="3">
    <location>
        <begin position="198"/>
        <end position="207"/>
    </location>
</feature>
<dbReference type="InterPro" id="IPR035899">
    <property type="entry name" value="DBL_dom_sf"/>
</dbReference>
<evidence type="ECO:0000259" key="4">
    <source>
        <dbReference type="PROSITE" id="PS50003"/>
    </source>
</evidence>
<dbReference type="InterPro" id="IPR008937">
    <property type="entry name" value="Ras-like_GEF"/>
</dbReference>
<dbReference type="InterPro" id="IPR000219">
    <property type="entry name" value="DH_dom"/>
</dbReference>
<dbReference type="CDD" id="cd00155">
    <property type="entry name" value="RasGEF"/>
    <property type="match status" value="1"/>
</dbReference>
<dbReference type="SMART" id="SM00233">
    <property type="entry name" value="PH"/>
    <property type="match status" value="2"/>
</dbReference>
<dbReference type="Pfam" id="PF00618">
    <property type="entry name" value="RasGEF_N"/>
    <property type="match status" value="1"/>
</dbReference>
<dbReference type="GO" id="GO:0007265">
    <property type="term" value="P:Ras protein signal transduction"/>
    <property type="evidence" value="ECO:0007669"/>
    <property type="project" value="TreeGrafter"/>
</dbReference>
<dbReference type="PROSITE" id="PS50010">
    <property type="entry name" value="DH_2"/>
    <property type="match status" value="1"/>
</dbReference>
<dbReference type="InterPro" id="IPR001849">
    <property type="entry name" value="PH_domain"/>
</dbReference>
<evidence type="ECO:0000259" key="5">
    <source>
        <dbReference type="PROSITE" id="PS50009"/>
    </source>
</evidence>
<gene>
    <name evidence="8" type="primary">RASGRF1</name>
    <name evidence="8" type="ORF">BLAG_LOCUS14536</name>
</gene>
<keyword evidence="9" id="KW-1185">Reference proteome</keyword>
<evidence type="ECO:0000259" key="6">
    <source>
        <dbReference type="PROSITE" id="PS50010"/>
    </source>
</evidence>
<dbReference type="OrthoDB" id="10254377at2759"/>
<feature type="domain" description="N-terminal Ras-GEF" evidence="7">
    <location>
        <begin position="652"/>
        <end position="778"/>
    </location>
</feature>
<sequence>KDVLKMQKAIRFSEGQLLSLSACARADATLAGYLYKRSSDTGKWQQRWFALYQNFLFYFENDTTMRPSGLALIEGCQCERVISTKGKDNEKQHLFSISYRQEGQRQYDLRADTEPDRESWVMAINRASYQVLSQQREELEQKYLHLLQIVESEKTAKWQLMQQCEEQSLEIRRLKRELIALRKDQQSAEGSTEEESDDIKKIKKESNDQGQGSGRFTQDVCKVQSFLRGWLCRRRWKSIVQDYIRSPHAESMRKRNQIVFTMVECEEEYVTQLSTLVTCFLRPLKMSASSKKPPITHEDVNSIFLNSETIMFLHQIFYQGLRARMESWPTLVLGDLFDMLLPMLSIYQEYVRNHHYSLQVLAECKHQSNVFNTLLKQYEAKPICEGRTLETFLTYPMHQIPRYIITLNELLAHTPHDHVERKSLEFAQTKLEELSRVMQDEVSETENIRKSLSIERMIVDGCDILLDVNQTFVRQGTLVQLSVDRGRSSSRVRLSHKDKESARQCFLFSQHLIITTRGSGGKLYLSKVRKGGARISLMDATLTEDITEGSDEESTDSTITASENESLAFKLTVESKQGPPAVYVLMAATTQEKAAWCSDISQCIDNIHYHGLLNSATEDVSSVLMPQNIRTDARLFNDDVDIRFSRTLNSCKVPQIRYATVERLLERLTDLRFLSIDFLNTFLYTYRVFTSGSVVLEALIRVYRAPETCLFQHNSSLEQSGSHLQAGMGSPPPTIPETPTSSKRVRSHSTTTLPTILSEDRGDNGRSFESNEHIRRHPLRRSFRRNKCEGDQQITEDNRKEEANQERLGTPIHHRPSSPALPVPCRRRSESAPGVVVTSSRPSRRRSTSSAVVAFAAATAGSANLRVSDGNFSSGYGSCITSSPDLKQQRKNKEEIISTAATARVLNVLRHWTTKHKQDFEMDSVLKAKVVELLEEMMGDVGLLASEHKAASNILRTLAYEDGDKTKARLQEILNPGKRADSATFETLSALQLAEQLTLTDHTIFCSIPYEEFLNKAWMKPDKATRAPHIMLTSKRFNEVSKLVASEVVSQPTVPGRASAIEKWTAVADICRCMHNYNSVLEITSAFQNSAIYRLKKTWEKVSKQTKQLVEKLKNLVSSDGRFKNMRNELHRCDPPCVPYLGVYLTDLAFIEDGAPNFTEDGLVNFSKMRMIAHVIRELRQYQQTPYKIEYDPKVTSYLLDQALILDDDTLYATSLQIEPRISPSASASSGS</sequence>
<evidence type="ECO:0000256" key="2">
    <source>
        <dbReference type="PROSITE-ProRule" id="PRU00168"/>
    </source>
</evidence>
<dbReference type="PROSITE" id="PS00720">
    <property type="entry name" value="RASGEF"/>
    <property type="match status" value="1"/>
</dbReference>
<evidence type="ECO:0000256" key="3">
    <source>
        <dbReference type="SAM" id="MobiDB-lite"/>
    </source>
</evidence>
<dbReference type="AlphaFoldDB" id="A0A8J9ZL02"/>
<dbReference type="PROSITE" id="PS50212">
    <property type="entry name" value="RASGEF_NTER"/>
    <property type="match status" value="1"/>
</dbReference>
<dbReference type="InterPro" id="IPR036964">
    <property type="entry name" value="RASGEF_cat_dom_sf"/>
</dbReference>
<dbReference type="PROSITE" id="PS50096">
    <property type="entry name" value="IQ"/>
    <property type="match status" value="1"/>
</dbReference>
<feature type="domain" description="DH" evidence="6">
    <location>
        <begin position="254"/>
        <end position="441"/>
    </location>
</feature>